<keyword evidence="4" id="KW-0808">Transferase</keyword>
<dbReference type="NCBIfam" id="TIGR00254">
    <property type="entry name" value="GGDEF"/>
    <property type="match status" value="1"/>
</dbReference>
<keyword evidence="5" id="KW-1185">Reference proteome</keyword>
<name>A0ABT7LI73_9BURK</name>
<evidence type="ECO:0000313" key="4">
    <source>
        <dbReference type="EMBL" id="MDL5031256.1"/>
    </source>
</evidence>
<dbReference type="Pfam" id="PF00990">
    <property type="entry name" value="GGDEF"/>
    <property type="match status" value="1"/>
</dbReference>
<dbReference type="PANTHER" id="PTHR46663">
    <property type="entry name" value="DIGUANYLATE CYCLASE DGCT-RELATED"/>
    <property type="match status" value="1"/>
</dbReference>
<dbReference type="SUPFAM" id="SSF55073">
    <property type="entry name" value="Nucleotide cyclase"/>
    <property type="match status" value="1"/>
</dbReference>
<comment type="caution">
    <text evidence="4">The sequence shown here is derived from an EMBL/GenBank/DDBJ whole genome shotgun (WGS) entry which is preliminary data.</text>
</comment>
<reference evidence="4 5" key="1">
    <citation type="submission" date="2023-06" db="EMBL/GenBank/DDBJ databases">
        <title>Pelomonas sp. APW6 16S ribosomal RNA gene genome sequencing and assembly.</title>
        <authorList>
            <person name="Woo H."/>
        </authorList>
    </citation>
    <scope>NUCLEOTIDE SEQUENCE [LARGE SCALE GENOMIC DNA]</scope>
    <source>
        <strain evidence="4 5">APW6</strain>
    </source>
</reference>
<evidence type="ECO:0000313" key="5">
    <source>
        <dbReference type="Proteomes" id="UP001238603"/>
    </source>
</evidence>
<dbReference type="SMART" id="SM00267">
    <property type="entry name" value="GGDEF"/>
    <property type="match status" value="1"/>
</dbReference>
<feature type="domain" description="GGDEF" evidence="3">
    <location>
        <begin position="94"/>
        <end position="225"/>
    </location>
</feature>
<dbReference type="InterPro" id="IPR029787">
    <property type="entry name" value="Nucleotide_cyclase"/>
</dbReference>
<keyword evidence="1" id="KW-0175">Coiled coil</keyword>
<organism evidence="4 5">
    <name type="scientific">Roseateles subflavus</name>
    <dbReference type="NCBI Taxonomy" id="3053353"/>
    <lineage>
        <taxon>Bacteria</taxon>
        <taxon>Pseudomonadati</taxon>
        <taxon>Pseudomonadota</taxon>
        <taxon>Betaproteobacteria</taxon>
        <taxon>Burkholderiales</taxon>
        <taxon>Sphaerotilaceae</taxon>
        <taxon>Roseateles</taxon>
    </lineage>
</organism>
<proteinExistence type="predicted"/>
<gene>
    <name evidence="4" type="ORF">QRD43_04985</name>
</gene>
<dbReference type="Gene3D" id="3.30.70.270">
    <property type="match status" value="1"/>
</dbReference>
<dbReference type="GO" id="GO:0052621">
    <property type="term" value="F:diguanylate cyclase activity"/>
    <property type="evidence" value="ECO:0007669"/>
    <property type="project" value="UniProtKB-EC"/>
</dbReference>
<dbReference type="EMBL" id="JASVDS010000001">
    <property type="protein sequence ID" value="MDL5031256.1"/>
    <property type="molecule type" value="Genomic_DNA"/>
</dbReference>
<protein>
    <submittedName>
        <fullName evidence="4">GGDEF domain-containing protein</fullName>
        <ecNumber evidence="4">2.7.7.65</ecNumber>
    </submittedName>
</protein>
<dbReference type="InterPro" id="IPR000160">
    <property type="entry name" value="GGDEF_dom"/>
</dbReference>
<feature type="coiled-coil region" evidence="1">
    <location>
        <begin position="26"/>
        <end position="60"/>
    </location>
</feature>
<feature type="region of interest" description="Disordered" evidence="2">
    <location>
        <begin position="1"/>
        <end position="23"/>
    </location>
</feature>
<dbReference type="InterPro" id="IPR052163">
    <property type="entry name" value="DGC-Regulatory_Protein"/>
</dbReference>
<keyword evidence="4" id="KW-0548">Nucleotidyltransferase</keyword>
<dbReference type="PROSITE" id="PS50887">
    <property type="entry name" value="GGDEF"/>
    <property type="match status" value="1"/>
</dbReference>
<dbReference type="CDD" id="cd01949">
    <property type="entry name" value="GGDEF"/>
    <property type="match status" value="1"/>
</dbReference>
<sequence>MINSESRTVMNGAAGHGAAPPERDVEASLRQQLKEAHQTLRVLERHCDRLEVELRDGLRRERRHKHRADHDDLTGLLNRAAFRERAAQVLQSPGDHAVLLLDMDDFKQVNDRLGHAAGDDVLRIVAARLVHVLRAGDLVSRLGGDEFACLLTGIVDAQQLLALEAKLEAVIAAPMQLASHRLTTSASLGFARCPAEGADLATLLASADAAMYLAKRRHQTCASPGAAECGGTGAGPECPA</sequence>
<dbReference type="EC" id="2.7.7.65" evidence="4"/>
<evidence type="ECO:0000256" key="2">
    <source>
        <dbReference type="SAM" id="MobiDB-lite"/>
    </source>
</evidence>
<evidence type="ECO:0000256" key="1">
    <source>
        <dbReference type="SAM" id="Coils"/>
    </source>
</evidence>
<dbReference type="RefSeq" id="WP_285981366.1">
    <property type="nucleotide sequence ID" value="NZ_JASVDS010000001.1"/>
</dbReference>
<dbReference type="InterPro" id="IPR043128">
    <property type="entry name" value="Rev_trsase/Diguanyl_cyclase"/>
</dbReference>
<dbReference type="Proteomes" id="UP001238603">
    <property type="component" value="Unassembled WGS sequence"/>
</dbReference>
<evidence type="ECO:0000259" key="3">
    <source>
        <dbReference type="PROSITE" id="PS50887"/>
    </source>
</evidence>
<accession>A0ABT7LI73</accession>
<dbReference type="PANTHER" id="PTHR46663:SF2">
    <property type="entry name" value="GGDEF DOMAIN-CONTAINING PROTEIN"/>
    <property type="match status" value="1"/>
</dbReference>